<dbReference type="AlphaFoldDB" id="A0A7J7ITC4"/>
<dbReference type="EMBL" id="VXIV02003434">
    <property type="protein sequence ID" value="KAF6017065.1"/>
    <property type="molecule type" value="Genomic_DNA"/>
</dbReference>
<proteinExistence type="predicted"/>
<keyword evidence="2" id="KW-1185">Reference proteome</keyword>
<name>A0A7J7ITC4_BUGNE</name>
<evidence type="ECO:0000313" key="2">
    <source>
        <dbReference type="Proteomes" id="UP000593567"/>
    </source>
</evidence>
<reference evidence="1" key="1">
    <citation type="submission" date="2020-06" db="EMBL/GenBank/DDBJ databases">
        <title>Draft genome of Bugula neritina, a colonial animal packing powerful symbionts and potential medicines.</title>
        <authorList>
            <person name="Rayko M."/>
        </authorList>
    </citation>
    <scope>NUCLEOTIDE SEQUENCE [LARGE SCALE GENOMIC DNA]</scope>
    <source>
        <strain evidence="1">Kwan_BN1</strain>
    </source>
</reference>
<accession>A0A7J7ITC4</accession>
<gene>
    <name evidence="1" type="ORF">EB796_024625</name>
</gene>
<protein>
    <submittedName>
        <fullName evidence="1">Uncharacterized protein</fullName>
    </submittedName>
</protein>
<sequence length="160" mass="18200">MAQYTNSAPATGCEGDKEAGHNFMSKEWYNEGAKHLVSYDYSKTDQELKAAERSTKLHPHSQSTRKVQFEKEITNFKSPKKNEVQEKKTSYDLTKLVEDTKVSQQTAYGSPCNEQQGNSTYSWGKIVLASSLVAVTAFLFVKYFKPKTSIIRLPRRLFSK</sequence>
<organism evidence="1 2">
    <name type="scientific">Bugula neritina</name>
    <name type="common">Brown bryozoan</name>
    <name type="synonym">Sertularia neritina</name>
    <dbReference type="NCBI Taxonomy" id="10212"/>
    <lineage>
        <taxon>Eukaryota</taxon>
        <taxon>Metazoa</taxon>
        <taxon>Spiralia</taxon>
        <taxon>Lophotrochozoa</taxon>
        <taxon>Bryozoa</taxon>
        <taxon>Gymnolaemata</taxon>
        <taxon>Cheilostomatida</taxon>
        <taxon>Flustrina</taxon>
        <taxon>Buguloidea</taxon>
        <taxon>Bugulidae</taxon>
        <taxon>Bugula</taxon>
    </lineage>
</organism>
<evidence type="ECO:0000313" key="1">
    <source>
        <dbReference type="EMBL" id="KAF6017065.1"/>
    </source>
</evidence>
<comment type="caution">
    <text evidence="1">The sequence shown here is derived from an EMBL/GenBank/DDBJ whole genome shotgun (WGS) entry which is preliminary data.</text>
</comment>
<dbReference type="Proteomes" id="UP000593567">
    <property type="component" value="Unassembled WGS sequence"/>
</dbReference>